<organism evidence="12 13">
    <name type="scientific">Ornatilinea apprima</name>
    <dbReference type="NCBI Taxonomy" id="1134406"/>
    <lineage>
        <taxon>Bacteria</taxon>
        <taxon>Bacillati</taxon>
        <taxon>Chloroflexota</taxon>
        <taxon>Anaerolineae</taxon>
        <taxon>Anaerolineales</taxon>
        <taxon>Anaerolineaceae</taxon>
        <taxon>Ornatilinea</taxon>
    </lineage>
</organism>
<dbReference type="OrthoDB" id="9772736at2"/>
<sequence>MDESFLTDLLDSFPKWFENESQFSEARLDNKLFPYDQLFSPIQINSIKVKNRIVMGPMGNISMAEEMGRPANKMVQYFTERAKGGVGLITSGLVPISQNIDPTVTELGDRSYFPRIDRSRTVFAGWRDLAENIHAHGAHFFIQLTPGLGRVGSPESMIKKYKLPVSASWNPNFYLTSVPCRPLTDGECRRIIKAAGQAAADAKAALIDGVYLHGHEGYLLEQMTNSAFNRRKMGRYANWQTFGLDMVKEIRKRAGNRYPILYRIDLSLALNAVYGERMNTVSTLKKFKNERTIAMTLDYMENLVKAGVDIFDVDLGCYDNWWLPHPPNSMPSGCYLPVSRLVKQYFNEKNILSNVGLPVPIVAVGKLGYPDLAEKALRDEACDMIMLARPLLADPQWPNKAFSGRVKDIRPCIGDQEACINEFVEGGHPQCAVNPRTGFEDVYSAELPPIDSIKQIAVVGAGPAGVICATIAAKRGHKVTLYEKQDRIGGMLVPGSKPRIKYEVANYLEYLQHQVDLAVDNGNLTVKTGIETSAGDLKRLGYDAIIVCTGGTPVHPSISGLDLPHVVQAVDVLRNPDLAIQAQNVVVVGGGAVGCECAHFLSAELGKKVTVIEMLDAFMIGLCTANRGHMIHELEKMNVPLMNCTRLKSVQPGSITVEQNVSNTVPSPYITWTPLLPENIENPLARPVRQQLEEKVLPADLVVLALGLRPNTQIYDECVEKKAAPQVLQIGDAFQIRRVFEAVKAGYAVGRSL</sequence>
<dbReference type="Proteomes" id="UP000050417">
    <property type="component" value="Unassembled WGS sequence"/>
</dbReference>
<dbReference type="SUPFAM" id="SSF51395">
    <property type="entry name" value="FMN-linked oxidoreductases"/>
    <property type="match status" value="1"/>
</dbReference>
<evidence type="ECO:0000256" key="1">
    <source>
        <dbReference type="ARBA" id="ARBA00001917"/>
    </source>
</evidence>
<keyword evidence="7" id="KW-0560">Oxidoreductase</keyword>
<keyword evidence="8" id="KW-0408">Iron</keyword>
<comment type="caution">
    <text evidence="12">The sequence shown here is derived from an EMBL/GenBank/DDBJ whole genome shotgun (WGS) entry which is preliminary data.</text>
</comment>
<keyword evidence="13" id="KW-1185">Reference proteome</keyword>
<evidence type="ECO:0000259" key="10">
    <source>
        <dbReference type="Pfam" id="PF00724"/>
    </source>
</evidence>
<evidence type="ECO:0000256" key="3">
    <source>
        <dbReference type="ARBA" id="ARBA00011048"/>
    </source>
</evidence>
<dbReference type="GO" id="GO:0051536">
    <property type="term" value="F:iron-sulfur cluster binding"/>
    <property type="evidence" value="ECO:0007669"/>
    <property type="project" value="UniProtKB-KW"/>
</dbReference>
<evidence type="ECO:0000256" key="7">
    <source>
        <dbReference type="ARBA" id="ARBA00023002"/>
    </source>
</evidence>
<feature type="domain" description="FAD/NAD(P)-binding" evidence="11">
    <location>
        <begin position="455"/>
        <end position="717"/>
    </location>
</feature>
<dbReference type="GO" id="GO:0016491">
    <property type="term" value="F:oxidoreductase activity"/>
    <property type="evidence" value="ECO:0007669"/>
    <property type="project" value="UniProtKB-KW"/>
</dbReference>
<dbReference type="InterPro" id="IPR051793">
    <property type="entry name" value="NADH:flavin_oxidoreductase"/>
</dbReference>
<dbReference type="Pfam" id="PF07992">
    <property type="entry name" value="Pyr_redox_2"/>
    <property type="match status" value="1"/>
</dbReference>
<keyword evidence="6" id="KW-0479">Metal-binding</keyword>
<name>A0A0P6Y6T1_9CHLR</name>
<dbReference type="PRINTS" id="PR00368">
    <property type="entry name" value="FADPNR"/>
</dbReference>
<gene>
    <name evidence="12" type="ORF">ADN00_00710</name>
</gene>
<evidence type="ECO:0000256" key="2">
    <source>
        <dbReference type="ARBA" id="ARBA00001966"/>
    </source>
</evidence>
<dbReference type="STRING" id="1134406.ADN00_00710"/>
<evidence type="ECO:0000256" key="8">
    <source>
        <dbReference type="ARBA" id="ARBA00023004"/>
    </source>
</evidence>
<keyword evidence="5" id="KW-0288">FMN</keyword>
<dbReference type="Pfam" id="PF00724">
    <property type="entry name" value="Oxidored_FMN"/>
    <property type="match status" value="1"/>
</dbReference>
<comment type="similarity">
    <text evidence="3">In the N-terminal section; belongs to the NADH:flavin oxidoreductase/NADH oxidase family.</text>
</comment>
<dbReference type="PRINTS" id="PR00469">
    <property type="entry name" value="PNDRDTASEII"/>
</dbReference>
<feature type="domain" description="NADH:flavin oxidoreductase/NADH oxidase N-terminal" evidence="10">
    <location>
        <begin position="37"/>
        <end position="302"/>
    </location>
</feature>
<reference evidence="12 13" key="1">
    <citation type="submission" date="2015-07" db="EMBL/GenBank/DDBJ databases">
        <title>Genome sequence of Ornatilinea apprima DSM 23815.</title>
        <authorList>
            <person name="Hemp J."/>
            <person name="Ward L.M."/>
            <person name="Pace L.A."/>
            <person name="Fischer W.W."/>
        </authorList>
    </citation>
    <scope>NUCLEOTIDE SEQUENCE [LARGE SCALE GENOMIC DNA]</scope>
    <source>
        <strain evidence="12 13">P3M-1</strain>
    </source>
</reference>
<proteinExistence type="inferred from homology"/>
<dbReference type="InterPro" id="IPR036188">
    <property type="entry name" value="FAD/NAD-bd_sf"/>
</dbReference>
<dbReference type="Gene3D" id="3.20.20.70">
    <property type="entry name" value="Aldolase class I"/>
    <property type="match status" value="1"/>
</dbReference>
<comment type="cofactor">
    <cofactor evidence="2">
        <name>[4Fe-4S] cluster</name>
        <dbReference type="ChEBI" id="CHEBI:49883"/>
    </cofactor>
</comment>
<evidence type="ECO:0000256" key="6">
    <source>
        <dbReference type="ARBA" id="ARBA00022723"/>
    </source>
</evidence>
<dbReference type="Gene3D" id="3.40.50.720">
    <property type="entry name" value="NAD(P)-binding Rossmann-like Domain"/>
    <property type="match status" value="1"/>
</dbReference>
<accession>A0A0P6Y6T1</accession>
<dbReference type="InterPro" id="IPR013785">
    <property type="entry name" value="Aldolase_TIM"/>
</dbReference>
<dbReference type="SUPFAM" id="SSF51971">
    <property type="entry name" value="Nucleotide-binding domain"/>
    <property type="match status" value="1"/>
</dbReference>
<dbReference type="GO" id="GO:0010181">
    <property type="term" value="F:FMN binding"/>
    <property type="evidence" value="ECO:0007669"/>
    <property type="project" value="InterPro"/>
</dbReference>
<dbReference type="Gene3D" id="3.50.50.60">
    <property type="entry name" value="FAD/NAD(P)-binding domain"/>
    <property type="match status" value="1"/>
</dbReference>
<comment type="cofactor">
    <cofactor evidence="1">
        <name>FMN</name>
        <dbReference type="ChEBI" id="CHEBI:58210"/>
    </cofactor>
</comment>
<evidence type="ECO:0000313" key="13">
    <source>
        <dbReference type="Proteomes" id="UP000050417"/>
    </source>
</evidence>
<dbReference type="PANTHER" id="PTHR42917:SF2">
    <property type="entry name" value="2,4-DIENOYL-COA REDUCTASE [(2E)-ENOYL-COA-PRODUCING]"/>
    <property type="match status" value="1"/>
</dbReference>
<keyword evidence="9" id="KW-0411">Iron-sulfur</keyword>
<dbReference type="AlphaFoldDB" id="A0A0P6Y6T1"/>
<keyword evidence="4" id="KW-0285">Flavoprotein</keyword>
<evidence type="ECO:0000313" key="12">
    <source>
        <dbReference type="EMBL" id="KPL81144.1"/>
    </source>
</evidence>
<dbReference type="InterPro" id="IPR001155">
    <property type="entry name" value="OxRdtase_FMN_N"/>
</dbReference>
<protein>
    <submittedName>
        <fullName evidence="12">Enoate reductase</fullName>
    </submittedName>
</protein>
<evidence type="ECO:0000256" key="9">
    <source>
        <dbReference type="ARBA" id="ARBA00023014"/>
    </source>
</evidence>
<dbReference type="PATRIC" id="fig|1134406.4.peg.3540"/>
<dbReference type="GO" id="GO:0046872">
    <property type="term" value="F:metal ion binding"/>
    <property type="evidence" value="ECO:0007669"/>
    <property type="project" value="UniProtKB-KW"/>
</dbReference>
<dbReference type="InterPro" id="IPR023753">
    <property type="entry name" value="FAD/NAD-binding_dom"/>
</dbReference>
<evidence type="ECO:0000259" key="11">
    <source>
        <dbReference type="Pfam" id="PF07992"/>
    </source>
</evidence>
<dbReference type="EMBL" id="LGCL01000002">
    <property type="protein sequence ID" value="KPL81144.1"/>
    <property type="molecule type" value="Genomic_DNA"/>
</dbReference>
<evidence type="ECO:0000256" key="4">
    <source>
        <dbReference type="ARBA" id="ARBA00022630"/>
    </source>
</evidence>
<evidence type="ECO:0000256" key="5">
    <source>
        <dbReference type="ARBA" id="ARBA00022643"/>
    </source>
</evidence>
<dbReference type="PANTHER" id="PTHR42917">
    <property type="entry name" value="2,4-DIENOYL-COA REDUCTASE"/>
    <property type="match status" value="1"/>
</dbReference>